<dbReference type="FunFam" id="3.30.200.20:FF:000466">
    <property type="entry name" value="Putative LRR receptor-like serine/threonine-protein kinase"/>
    <property type="match status" value="1"/>
</dbReference>
<dbReference type="SUPFAM" id="SSF56112">
    <property type="entry name" value="Protein kinase-like (PK-like)"/>
    <property type="match status" value="1"/>
</dbReference>
<keyword evidence="9" id="KW-0547">Nucleotide-binding</keyword>
<dbReference type="Gene3D" id="3.30.200.20">
    <property type="entry name" value="Phosphorylase Kinase, domain 1"/>
    <property type="match status" value="1"/>
</dbReference>
<dbReference type="SMART" id="SM00473">
    <property type="entry name" value="PAN_AP"/>
    <property type="match status" value="1"/>
</dbReference>
<dbReference type="FunFam" id="1.10.510.10:FF:000240">
    <property type="entry name" value="Lectin-domain containing receptor kinase A4.3"/>
    <property type="match status" value="1"/>
</dbReference>
<evidence type="ECO:0000256" key="2">
    <source>
        <dbReference type="ARBA" id="ARBA00008536"/>
    </source>
</evidence>
<dbReference type="GO" id="GO:0005524">
    <property type="term" value="F:ATP binding"/>
    <property type="evidence" value="ECO:0007669"/>
    <property type="project" value="UniProtKB-KW"/>
</dbReference>
<accession>A0AAV3RV60</accession>
<dbReference type="InterPro" id="IPR011009">
    <property type="entry name" value="Kinase-like_dom_sf"/>
</dbReference>
<evidence type="ECO:0000256" key="8">
    <source>
        <dbReference type="ARBA" id="ARBA00022729"/>
    </source>
</evidence>
<dbReference type="GO" id="GO:0002229">
    <property type="term" value="P:defense response to oomycetes"/>
    <property type="evidence" value="ECO:0007669"/>
    <property type="project" value="UniProtKB-ARBA"/>
</dbReference>
<dbReference type="Gene3D" id="1.10.510.10">
    <property type="entry name" value="Transferase(Phosphotransferase) domain 1"/>
    <property type="match status" value="1"/>
</dbReference>
<dbReference type="Pfam" id="PF00954">
    <property type="entry name" value="S_locus_glycop"/>
    <property type="match status" value="1"/>
</dbReference>
<comment type="similarity">
    <text evidence="3">In the C-terminal section; belongs to the protein kinase superfamily. Ser/Thr protein kinase family.</text>
</comment>
<evidence type="ECO:0000256" key="1">
    <source>
        <dbReference type="ARBA" id="ARBA00004251"/>
    </source>
</evidence>
<evidence type="ECO:0000256" key="12">
    <source>
        <dbReference type="ARBA" id="ARBA00022989"/>
    </source>
</evidence>
<dbReference type="PANTHER" id="PTHR27002">
    <property type="entry name" value="RECEPTOR-LIKE SERINE/THREONINE-PROTEIN KINASE SD1-8"/>
    <property type="match status" value="1"/>
</dbReference>
<dbReference type="CDD" id="cd01098">
    <property type="entry name" value="PAN_AP_plant"/>
    <property type="match status" value="1"/>
</dbReference>
<feature type="domain" description="Protein kinase" evidence="17">
    <location>
        <begin position="248"/>
        <end position="495"/>
    </location>
</feature>
<keyword evidence="10" id="KW-0418">Kinase</keyword>
<dbReference type="GO" id="GO:0005886">
    <property type="term" value="C:plasma membrane"/>
    <property type="evidence" value="ECO:0007669"/>
    <property type="project" value="UniProtKB-SubCell"/>
</dbReference>
<dbReference type="Pfam" id="PF00069">
    <property type="entry name" value="Pkinase"/>
    <property type="match status" value="1"/>
</dbReference>
<dbReference type="PANTHER" id="PTHR27002:SF566">
    <property type="entry name" value="RECEPTOR-LIKE SERINE_THREONINE-PROTEIN KINASE"/>
    <property type="match status" value="1"/>
</dbReference>
<dbReference type="InterPro" id="IPR003609">
    <property type="entry name" value="Pan_app"/>
</dbReference>
<name>A0AAV3RV60_LITER</name>
<keyword evidence="6" id="KW-0808">Transferase</keyword>
<evidence type="ECO:0000256" key="13">
    <source>
        <dbReference type="ARBA" id="ARBA00023136"/>
    </source>
</evidence>
<dbReference type="Pfam" id="PF08276">
    <property type="entry name" value="PAN_2"/>
    <property type="match status" value="1"/>
</dbReference>
<evidence type="ECO:0000256" key="16">
    <source>
        <dbReference type="ARBA" id="ARBA00023180"/>
    </source>
</evidence>
<protein>
    <submittedName>
        <fullName evidence="19">Transmembrane signal receptor</fullName>
    </submittedName>
</protein>
<dbReference type="GO" id="GO:0048544">
    <property type="term" value="P:recognition of pollen"/>
    <property type="evidence" value="ECO:0007669"/>
    <property type="project" value="InterPro"/>
</dbReference>
<dbReference type="GO" id="GO:0004674">
    <property type="term" value="F:protein serine/threonine kinase activity"/>
    <property type="evidence" value="ECO:0007669"/>
    <property type="project" value="UniProtKB-KW"/>
</dbReference>
<sequence>MSQELVVNQEEVFYRFQNKDNSSWIMLTLDYSGEGRYLQYDVNSDDLRLLRAVPQDNCGIYGFCGPNSICTISDARVCSCFDGYSPNNSGEWGIRIWSGGCVRKTSFNCSQGDGFTEISGVKMPDLLNIWVNDIMSLEECRAECLNNCTCTAYTNKLITGGGRGCLLWFGDLVDVRKLSEFGDQKLYIRVSASELDLGTKKTNKTLLIVLTIIFYVTGKEEENQLRAEEDIGVPSFEFTTLVQATENFSPTNKIGEGGFGSVFKGTLPTGQEIEVKRLSKDSLQGLEELKNELMLIAKLQHRSLVKLLGYSIEGEEKFSFILARGLLYLHQDSRLRIVHRDLKASNVLLDSEMNPKISDFGTARMFREDQLASRTRRVVGTYGYMASEYAISGIVSTKSDIYSFGVKILEIISGKQITHFHHQENFSLIGHAWHLWLDGRASELIDPLVVVEDSFPISEVIRCMLVGLLCVQQRPEDRPTISWICHMLDTEDAVLPQPKRPGYHAEKWFDNEREQLSDAIALTPSEELDNLIEGR</sequence>
<keyword evidence="15 19" id="KW-0675">Receptor</keyword>
<evidence type="ECO:0000256" key="7">
    <source>
        <dbReference type="ARBA" id="ARBA00022692"/>
    </source>
</evidence>
<dbReference type="InterPro" id="IPR000719">
    <property type="entry name" value="Prot_kinase_dom"/>
</dbReference>
<dbReference type="EMBL" id="BAABME010011278">
    <property type="protein sequence ID" value="GAA0183521.1"/>
    <property type="molecule type" value="Genomic_DNA"/>
</dbReference>
<evidence type="ECO:0000313" key="20">
    <source>
        <dbReference type="Proteomes" id="UP001454036"/>
    </source>
</evidence>
<dbReference type="InterPro" id="IPR001245">
    <property type="entry name" value="Ser-Thr/Tyr_kinase_cat_dom"/>
</dbReference>
<evidence type="ECO:0000256" key="5">
    <source>
        <dbReference type="ARBA" id="ARBA00022527"/>
    </source>
</evidence>
<comment type="subcellular location">
    <subcellularLocation>
        <location evidence="1">Cell membrane</location>
        <topology evidence="1">Single-pass type I membrane protein</topology>
    </subcellularLocation>
</comment>
<proteinExistence type="inferred from homology"/>
<keyword evidence="12" id="KW-1133">Transmembrane helix</keyword>
<evidence type="ECO:0000256" key="11">
    <source>
        <dbReference type="ARBA" id="ARBA00022840"/>
    </source>
</evidence>
<keyword evidence="11" id="KW-0067">ATP-binding</keyword>
<comment type="similarity">
    <text evidence="2">In the N-terminal section; belongs to the leguminous lectin family.</text>
</comment>
<evidence type="ECO:0000256" key="10">
    <source>
        <dbReference type="ARBA" id="ARBA00022777"/>
    </source>
</evidence>
<evidence type="ECO:0000256" key="9">
    <source>
        <dbReference type="ARBA" id="ARBA00022741"/>
    </source>
</evidence>
<keyword evidence="14" id="KW-1015">Disulfide bond</keyword>
<evidence type="ECO:0000256" key="4">
    <source>
        <dbReference type="ARBA" id="ARBA00022475"/>
    </source>
</evidence>
<dbReference type="PROSITE" id="PS50948">
    <property type="entry name" value="PAN"/>
    <property type="match status" value="1"/>
</dbReference>
<keyword evidence="5" id="KW-0723">Serine/threonine-protein kinase</keyword>
<dbReference type="SMART" id="SM00220">
    <property type="entry name" value="S_TKc"/>
    <property type="match status" value="1"/>
</dbReference>
<reference evidence="19 20" key="1">
    <citation type="submission" date="2024-01" db="EMBL/GenBank/DDBJ databases">
        <title>The complete chloroplast genome sequence of Lithospermum erythrorhizon: insights into the phylogenetic relationship among Boraginaceae species and the maternal lineages of purple gromwells.</title>
        <authorList>
            <person name="Okada T."/>
            <person name="Watanabe K."/>
        </authorList>
    </citation>
    <scope>NUCLEOTIDE SEQUENCE [LARGE SCALE GENOMIC DNA]</scope>
</reference>
<evidence type="ECO:0000256" key="6">
    <source>
        <dbReference type="ARBA" id="ARBA00022679"/>
    </source>
</evidence>
<dbReference type="Proteomes" id="UP001454036">
    <property type="component" value="Unassembled WGS sequence"/>
</dbReference>
<feature type="domain" description="Apple" evidence="18">
    <location>
        <begin position="109"/>
        <end position="191"/>
    </location>
</feature>
<keyword evidence="16" id="KW-0325">Glycoprotein</keyword>
<evidence type="ECO:0000256" key="14">
    <source>
        <dbReference type="ARBA" id="ARBA00023157"/>
    </source>
</evidence>
<evidence type="ECO:0000313" key="19">
    <source>
        <dbReference type="EMBL" id="GAA0183521.1"/>
    </source>
</evidence>
<keyword evidence="20" id="KW-1185">Reference proteome</keyword>
<dbReference type="AlphaFoldDB" id="A0AAV3RV60"/>
<dbReference type="Pfam" id="PF07714">
    <property type="entry name" value="PK_Tyr_Ser-Thr"/>
    <property type="match status" value="1"/>
</dbReference>
<evidence type="ECO:0000256" key="3">
    <source>
        <dbReference type="ARBA" id="ARBA00010217"/>
    </source>
</evidence>
<evidence type="ECO:0000259" key="18">
    <source>
        <dbReference type="PROSITE" id="PS50948"/>
    </source>
</evidence>
<comment type="caution">
    <text evidence="19">The sequence shown here is derived from an EMBL/GenBank/DDBJ whole genome shotgun (WGS) entry which is preliminary data.</text>
</comment>
<evidence type="ECO:0000256" key="15">
    <source>
        <dbReference type="ARBA" id="ARBA00023170"/>
    </source>
</evidence>
<dbReference type="PROSITE" id="PS50011">
    <property type="entry name" value="PROTEIN_KINASE_DOM"/>
    <property type="match status" value="1"/>
</dbReference>
<organism evidence="19 20">
    <name type="scientific">Lithospermum erythrorhizon</name>
    <name type="common">Purple gromwell</name>
    <name type="synonym">Lithospermum officinale var. erythrorhizon</name>
    <dbReference type="NCBI Taxonomy" id="34254"/>
    <lineage>
        <taxon>Eukaryota</taxon>
        <taxon>Viridiplantae</taxon>
        <taxon>Streptophyta</taxon>
        <taxon>Embryophyta</taxon>
        <taxon>Tracheophyta</taxon>
        <taxon>Spermatophyta</taxon>
        <taxon>Magnoliopsida</taxon>
        <taxon>eudicotyledons</taxon>
        <taxon>Gunneridae</taxon>
        <taxon>Pentapetalae</taxon>
        <taxon>asterids</taxon>
        <taxon>lamiids</taxon>
        <taxon>Boraginales</taxon>
        <taxon>Boraginaceae</taxon>
        <taxon>Boraginoideae</taxon>
        <taxon>Lithospermeae</taxon>
        <taxon>Lithospermum</taxon>
    </lineage>
</organism>
<gene>
    <name evidence="19" type="ORF">LIER_30917</name>
</gene>
<dbReference type="InterPro" id="IPR008271">
    <property type="entry name" value="Ser/Thr_kinase_AS"/>
</dbReference>
<keyword evidence="7 19" id="KW-0812">Transmembrane</keyword>
<keyword evidence="4" id="KW-1003">Cell membrane</keyword>
<keyword evidence="8" id="KW-0732">Signal</keyword>
<dbReference type="InterPro" id="IPR000858">
    <property type="entry name" value="S_locus_glycoprot_dom"/>
</dbReference>
<keyword evidence="13" id="KW-0472">Membrane</keyword>
<evidence type="ECO:0000259" key="17">
    <source>
        <dbReference type="PROSITE" id="PS50011"/>
    </source>
</evidence>
<dbReference type="PROSITE" id="PS00108">
    <property type="entry name" value="PROTEIN_KINASE_ST"/>
    <property type="match status" value="1"/>
</dbReference>